<keyword evidence="8" id="KW-1185">Reference proteome</keyword>
<gene>
    <name evidence="7" type="ORF">AYI68_g8107</name>
</gene>
<dbReference type="InterPro" id="IPR050224">
    <property type="entry name" value="TALE_homeobox"/>
</dbReference>
<dbReference type="SMART" id="SM00389">
    <property type="entry name" value="HOX"/>
    <property type="match status" value="1"/>
</dbReference>
<comment type="caution">
    <text evidence="7">The sequence shown here is derived from an EMBL/GenBank/DDBJ whole genome shotgun (WGS) entry which is preliminary data.</text>
</comment>
<dbReference type="PROSITE" id="PS50071">
    <property type="entry name" value="HOMEOBOX_2"/>
    <property type="match status" value="1"/>
</dbReference>
<feature type="DNA-binding region" description="Homeobox" evidence="4">
    <location>
        <begin position="359"/>
        <end position="421"/>
    </location>
</feature>
<evidence type="ECO:0000256" key="4">
    <source>
        <dbReference type="PROSITE-ProRule" id="PRU00108"/>
    </source>
</evidence>
<dbReference type="GO" id="GO:0005634">
    <property type="term" value="C:nucleus"/>
    <property type="evidence" value="ECO:0007669"/>
    <property type="project" value="UniProtKB-SubCell"/>
</dbReference>
<name>A0A1R0GLV9_9FUNG</name>
<accession>A0A1R0GLV9</accession>
<feature type="compositionally biased region" description="Polar residues" evidence="5">
    <location>
        <begin position="335"/>
        <end position="346"/>
    </location>
</feature>
<dbReference type="Gene3D" id="1.10.10.60">
    <property type="entry name" value="Homeodomain-like"/>
    <property type="match status" value="1"/>
</dbReference>
<evidence type="ECO:0000256" key="1">
    <source>
        <dbReference type="ARBA" id="ARBA00023125"/>
    </source>
</evidence>
<evidence type="ECO:0000259" key="6">
    <source>
        <dbReference type="PROSITE" id="PS50071"/>
    </source>
</evidence>
<keyword evidence="1 4" id="KW-0238">DNA-binding</keyword>
<dbReference type="Pfam" id="PF05920">
    <property type="entry name" value="Homeobox_KN"/>
    <property type="match status" value="1"/>
</dbReference>
<evidence type="ECO:0000256" key="2">
    <source>
        <dbReference type="ARBA" id="ARBA00023155"/>
    </source>
</evidence>
<dbReference type="SUPFAM" id="SSF46689">
    <property type="entry name" value="Homeodomain-like"/>
    <property type="match status" value="1"/>
</dbReference>
<dbReference type="InterPro" id="IPR001356">
    <property type="entry name" value="HD"/>
</dbReference>
<evidence type="ECO:0000313" key="7">
    <source>
        <dbReference type="EMBL" id="OLY77859.1"/>
    </source>
</evidence>
<keyword evidence="2 4" id="KW-0371">Homeobox</keyword>
<dbReference type="OrthoDB" id="6125419at2759"/>
<dbReference type="STRING" id="133383.A0A1R0GLV9"/>
<proteinExistence type="predicted"/>
<dbReference type="Proteomes" id="UP000187455">
    <property type="component" value="Unassembled WGS sequence"/>
</dbReference>
<dbReference type="EMBL" id="LSSL01007626">
    <property type="protein sequence ID" value="OLY77859.1"/>
    <property type="molecule type" value="Genomic_DNA"/>
</dbReference>
<evidence type="ECO:0000256" key="5">
    <source>
        <dbReference type="SAM" id="MobiDB-lite"/>
    </source>
</evidence>
<dbReference type="CDD" id="cd00086">
    <property type="entry name" value="homeodomain"/>
    <property type="match status" value="1"/>
</dbReference>
<dbReference type="GO" id="GO:0006355">
    <property type="term" value="P:regulation of DNA-templated transcription"/>
    <property type="evidence" value="ECO:0007669"/>
    <property type="project" value="InterPro"/>
</dbReference>
<organism evidence="7 8">
    <name type="scientific">Smittium mucronatum</name>
    <dbReference type="NCBI Taxonomy" id="133383"/>
    <lineage>
        <taxon>Eukaryota</taxon>
        <taxon>Fungi</taxon>
        <taxon>Fungi incertae sedis</taxon>
        <taxon>Zoopagomycota</taxon>
        <taxon>Kickxellomycotina</taxon>
        <taxon>Harpellomycetes</taxon>
        <taxon>Harpellales</taxon>
        <taxon>Legeriomycetaceae</taxon>
        <taxon>Smittium</taxon>
    </lineage>
</organism>
<reference evidence="7 8" key="1">
    <citation type="journal article" date="2016" name="Mol. Biol. Evol.">
        <title>Genome-Wide Survey of Gut Fungi (Harpellales) Reveals the First Horizontally Transferred Ubiquitin Gene from a Mosquito Host.</title>
        <authorList>
            <person name="Wang Y."/>
            <person name="White M.M."/>
            <person name="Kvist S."/>
            <person name="Moncalvo J.M."/>
        </authorList>
    </citation>
    <scope>NUCLEOTIDE SEQUENCE [LARGE SCALE GENOMIC DNA]</scope>
    <source>
        <strain evidence="7 8">ALG-7-W6</strain>
    </source>
</reference>
<comment type="subcellular location">
    <subcellularLocation>
        <location evidence="4">Nucleus</location>
    </subcellularLocation>
</comment>
<feature type="region of interest" description="Disordered" evidence="5">
    <location>
        <begin position="308"/>
        <end position="346"/>
    </location>
</feature>
<evidence type="ECO:0000256" key="3">
    <source>
        <dbReference type="ARBA" id="ARBA00023242"/>
    </source>
</evidence>
<sequence length="2322" mass="266508">MKKNQGVNSLNEPNLEWIFQSEKTFLQRNQVLPSNQENLDINHDSRRDQSNVFSEYNYISNRDLNNQVHINQGNCPPKYMLGLDKSHIVESSSSNYVFENQNSSADSLNSCITGAMALPNPDIFGLSNQFYNLNYIPTNLQYNSNIYKDPIVNPQNDAFGDITCDNFDCSIQKVENTACCPKLILPLFPHANYIYPEQTALLSYGFLEKMHELNQIYNIDTTYSLESQHASKEFVNCSELCAEPPKSPSLPKNQENEVEGCRRDKLRFSSQFKSTNPKTKMKKNKLIYQNMFQDSMVFKLNSANYNKALTKPDQSQKTTSSRLGSPRSESFYPNIPNSPSKETLSNGFLSVRDNLDRSTDKDSFRYSKEINSALTEWLFNNMEKPYLNKIDRMKLSLQTGLSSMQLKNWYGNARRRLIKKTVDKYGNVNWSKKKTFRIKGLYQLIDRVTTTKHANIQINALGSFFNCEPTQPNGEPFRKEDSKIIVDEIYSNLLSKEIVSNEPLIFYKSIEGITEWALKGYIDWNQIIVGNQNSNDTGALGILYIQLLKYLEFWENLVHNKELLLSASDLIPILPDYPDFLLPIIIFSDCQTGVDDVEIRSIVMKFAIYKVSKFFEDFNIDKLVLVSCYLRSLAFSTSFELKKIVLLSGLPSLASVQDPVTTAQVVNVCMEIYNLPSLKNPTSFSSKQLYRQRKKSLAIKMLGRIVIFNDRVWPDFLKLIDEHFFLDYNGPIHRRKDEDLEIFIVIITSLNEMVRSDSDRYGNRVLALISQKIGRISDSNITEINWVILSLLIETVIECIVYGYMDAQVVWKTLSVQRMANYLFSDFLSNLTKNPVKSQKYNSIIAFIDFFEVIPRNSSHNKKSDQESKFEFLKSILDFYLAPILKGIFELSDFSNLNSFELKTMCLVMNSVSNYPTELWIESLDFLSSSQSFLKNLIFLTSKLEDSDESRSLVCGISKIISVLMDSEMENMGRSVIRGGGFSSKESNNSSLQSENCLLEIKNETLESDDQLIFYNFYKNKQILKKVVDDRIEFIISAFENQPSGYTGISSALSLAYLGFINKFHSNSHLLNENLIENINLLVSDVNITSDYYGISETLTTFFSRFFDNITEISLVDKIFTSLRKTSTSNKSVPHVKANSIYAIGGLVKSVKSYNPQLASAFSEQFMLIVETFLGCDYSFFSTREKKNYWEDLIKGKIDANSYNDDLVIASIIYTSLECVLAMPGGFKNQAQLLSFIGKGYSVAFTKPKVLNRLKTSIIACSNCAITLIGFINNGDSKKNIYIHEELSQLSLILGNLSFLSNPNYSTTEFPKKPISPHKNVFELNDDLGNIEWTLVNIVGVIGVMSRLQFLNLKLDDFQRNQQSALEYLLENIQMYEILSNCEKFEVFIAFTYACISFLDTPNGPYHIEKISYDIVIGMSKCYDQFFGEKGLSIKNTTNFDLFLFRSMELPMAQFLSFCINYFSSPHHTTADPRNNNKSLVINQLKVRIEDFKLRKYFTKVDSNSKKYRSDEKDKITHNFVINDECHNIVFEAILNGLVNTYGNSITWNSNQFLPLNSFNLEIIDSKVKFIKSLDKAVGIPPDFLNYEKIYNFSGKLVSTENYPLTRVSCWVLSVICVSSELQTYSNEPLVNNASLISLGNSAKKTHEIHENTNETFNDSIKPLILFGNPELKDLSRLSNSNICRVVWDYLADYSLFSQTPVNENFQIMLWISILLMKWPFPIVDTSSKFDYVMSSYKNLDTRMVSLLVSSKWSPYMYSASKNTIKYIIYCVEKCFESNSDPHIPFCNFLAENVIGFYGLRRILNLSGLENNISNASKYLNMGLSFHVNHWKKKWSTVSTFLFYETDICTDIISKSNFCPINNVESIGLRESFLFGIHQNNKHRLIYNDADIKQKPYQRMIKQLSDVKIPPVVTKNIFSRLISTISSRNGSSISYRLSKELIYTFSQYLKTFNSKIIDTSDLNSENDIGDNHISVSLLDSIDKMNKDISNNIWDLFPILLGGNPEKNFEISLNKKYQNINIDFGLIDTFVEVTNMDKVTLSDFIDISKDYTPRSVGNKRFCVTTLLESIIYSQSLRSCIFYENSIDFTLQKGYIDSPNIWKAFNSQMIPYISKIFGWISELIQNYANMNRTITTKNFPMPLFKESTQMALRMSSNSIAFCWFNFCNNERNDRKKVNFKANTPFPRNIKHKFTLLAKYLEAISNSLNVLVAFLSKVIQNLDSFENKKGMDSNSPQIENAKNIQMSSSSESFTLNISDIIFSFFSEMIGQFLYMYILTENDSDCFYKDDFDLVSFGTSTISYSQFDRMYNISQINVFSQQNASI</sequence>
<dbReference type="GO" id="GO:0003677">
    <property type="term" value="F:DNA binding"/>
    <property type="evidence" value="ECO:0007669"/>
    <property type="project" value="UniProtKB-UniRule"/>
</dbReference>
<dbReference type="InterPro" id="IPR009057">
    <property type="entry name" value="Homeodomain-like_sf"/>
</dbReference>
<dbReference type="InterPro" id="IPR008422">
    <property type="entry name" value="KN_HD"/>
</dbReference>
<feature type="domain" description="Homeobox" evidence="6">
    <location>
        <begin position="357"/>
        <end position="420"/>
    </location>
</feature>
<keyword evidence="3 4" id="KW-0539">Nucleus</keyword>
<dbReference type="PANTHER" id="PTHR11850">
    <property type="entry name" value="HOMEOBOX PROTEIN TRANSCRIPTION FACTORS"/>
    <property type="match status" value="1"/>
</dbReference>
<feature type="compositionally biased region" description="Polar residues" evidence="5">
    <location>
        <begin position="308"/>
        <end position="323"/>
    </location>
</feature>
<evidence type="ECO:0000313" key="8">
    <source>
        <dbReference type="Proteomes" id="UP000187455"/>
    </source>
</evidence>
<protein>
    <submittedName>
        <fullName evidence="7">Homeobox protein homothorax</fullName>
    </submittedName>
</protein>